<name>A0A9X1DB25_9SPHN</name>
<evidence type="ECO:0000256" key="6">
    <source>
        <dbReference type="ARBA" id="ARBA00022692"/>
    </source>
</evidence>
<evidence type="ECO:0000256" key="11">
    <source>
        <dbReference type="SAM" id="MobiDB-lite"/>
    </source>
</evidence>
<keyword evidence="9 10" id="KW-0472">Membrane</keyword>
<dbReference type="PANTHER" id="PTHR35091:SF2">
    <property type="entry name" value="FLAGELLAR PROTEIN FLIL"/>
    <property type="match status" value="1"/>
</dbReference>
<dbReference type="Pfam" id="PF03748">
    <property type="entry name" value="FliL"/>
    <property type="match status" value="1"/>
</dbReference>
<dbReference type="InterPro" id="IPR005503">
    <property type="entry name" value="FliL"/>
</dbReference>
<dbReference type="Proteomes" id="UP001138757">
    <property type="component" value="Unassembled WGS sequence"/>
</dbReference>
<evidence type="ECO:0000256" key="2">
    <source>
        <dbReference type="ARBA" id="ARBA00004162"/>
    </source>
</evidence>
<keyword evidence="7 10" id="KW-0283">Flagellar rotation</keyword>
<evidence type="ECO:0000256" key="4">
    <source>
        <dbReference type="ARBA" id="ARBA00022475"/>
    </source>
</evidence>
<evidence type="ECO:0000313" key="13">
    <source>
        <dbReference type="Proteomes" id="UP001138757"/>
    </source>
</evidence>
<organism evidence="12 13">
    <name type="scientific">Sphingobium nicotianae</name>
    <dbReference type="NCBI Taxonomy" id="2782607"/>
    <lineage>
        <taxon>Bacteria</taxon>
        <taxon>Pseudomonadati</taxon>
        <taxon>Pseudomonadota</taxon>
        <taxon>Alphaproteobacteria</taxon>
        <taxon>Sphingomonadales</taxon>
        <taxon>Sphingomonadaceae</taxon>
        <taxon>Sphingobium</taxon>
    </lineage>
</organism>
<dbReference type="EMBL" id="JAHGAW010000003">
    <property type="protein sequence ID" value="MBT2186483.1"/>
    <property type="molecule type" value="Genomic_DNA"/>
</dbReference>
<keyword evidence="12" id="KW-0966">Cell projection</keyword>
<comment type="subcellular location">
    <subcellularLocation>
        <location evidence="10">Cell inner membrane</location>
    </subcellularLocation>
    <subcellularLocation>
        <location evidence="2">Cell membrane</location>
        <topology evidence="2">Single-pass membrane protein</topology>
    </subcellularLocation>
</comment>
<dbReference type="GO" id="GO:0005886">
    <property type="term" value="C:plasma membrane"/>
    <property type="evidence" value="ECO:0007669"/>
    <property type="project" value="UniProtKB-SubCell"/>
</dbReference>
<evidence type="ECO:0000256" key="9">
    <source>
        <dbReference type="ARBA" id="ARBA00023136"/>
    </source>
</evidence>
<keyword evidence="5 10" id="KW-0145">Chemotaxis</keyword>
<dbReference type="GO" id="GO:0009425">
    <property type="term" value="C:bacterial-type flagellum basal body"/>
    <property type="evidence" value="ECO:0007669"/>
    <property type="project" value="InterPro"/>
</dbReference>
<evidence type="ECO:0000313" key="12">
    <source>
        <dbReference type="EMBL" id="MBT2186483.1"/>
    </source>
</evidence>
<keyword evidence="4" id="KW-1003">Cell membrane</keyword>
<comment type="function">
    <text evidence="1 10">Controls the rotational direction of flagella during chemotaxis.</text>
</comment>
<keyword evidence="8 10" id="KW-1133">Transmembrane helix</keyword>
<keyword evidence="12" id="KW-0282">Flagellum</keyword>
<sequence length="209" mass="21897">MSDAKADAGAKKGGGKKKLIIIVGAVALLGGGGAAAGFFAAGGAHKEAISEDPNKPKLVLKGEDPVKIGEEAEAKAKEAEGEAHGASEEHGKGVDLPRPKNPSAYQATYFQIPAPFTSNLIDSDAFAQVSIAVSTYYDQRVIQAVTTHELAIRSAILLMMAQEQEAELSTPKGKEALQAKLLKIINDTLKANTGYGGVDNVYFTNFVIQ</sequence>
<keyword evidence="13" id="KW-1185">Reference proteome</keyword>
<dbReference type="RefSeq" id="WP_214622215.1">
    <property type="nucleotide sequence ID" value="NZ_JAHGAW010000003.1"/>
</dbReference>
<dbReference type="PANTHER" id="PTHR35091">
    <property type="entry name" value="FLAGELLAR PROTEIN FLIL"/>
    <property type="match status" value="1"/>
</dbReference>
<evidence type="ECO:0000256" key="8">
    <source>
        <dbReference type="ARBA" id="ARBA00022989"/>
    </source>
</evidence>
<accession>A0A9X1DB25</accession>
<feature type="transmembrane region" description="Helical" evidence="10">
    <location>
        <begin position="20"/>
        <end position="41"/>
    </location>
</feature>
<dbReference type="GO" id="GO:0006935">
    <property type="term" value="P:chemotaxis"/>
    <property type="evidence" value="ECO:0007669"/>
    <property type="project" value="UniProtKB-KW"/>
</dbReference>
<evidence type="ECO:0000256" key="3">
    <source>
        <dbReference type="ARBA" id="ARBA00008281"/>
    </source>
</evidence>
<evidence type="ECO:0000256" key="1">
    <source>
        <dbReference type="ARBA" id="ARBA00002254"/>
    </source>
</evidence>
<keyword evidence="6 10" id="KW-0812">Transmembrane</keyword>
<proteinExistence type="inferred from homology"/>
<dbReference type="GO" id="GO:0071978">
    <property type="term" value="P:bacterial-type flagellum-dependent swarming motility"/>
    <property type="evidence" value="ECO:0007669"/>
    <property type="project" value="TreeGrafter"/>
</dbReference>
<comment type="caution">
    <text evidence="12">The sequence shown here is derived from an EMBL/GenBank/DDBJ whole genome shotgun (WGS) entry which is preliminary data.</text>
</comment>
<dbReference type="AlphaFoldDB" id="A0A9X1DB25"/>
<evidence type="ECO:0000256" key="5">
    <source>
        <dbReference type="ARBA" id="ARBA00022500"/>
    </source>
</evidence>
<keyword evidence="10" id="KW-0997">Cell inner membrane</keyword>
<gene>
    <name evidence="12" type="ORF">KK488_05925</name>
</gene>
<evidence type="ECO:0000256" key="10">
    <source>
        <dbReference type="RuleBase" id="RU364125"/>
    </source>
</evidence>
<feature type="region of interest" description="Disordered" evidence="11">
    <location>
        <begin position="73"/>
        <end position="98"/>
    </location>
</feature>
<keyword evidence="12" id="KW-0969">Cilium</keyword>
<comment type="similarity">
    <text evidence="3 10">Belongs to the FliL family.</text>
</comment>
<evidence type="ECO:0000256" key="7">
    <source>
        <dbReference type="ARBA" id="ARBA00022779"/>
    </source>
</evidence>
<reference evidence="12" key="1">
    <citation type="submission" date="2021-05" db="EMBL/GenBank/DDBJ databases">
        <title>Genome of Sphingobium sp. strain.</title>
        <authorList>
            <person name="Fan R."/>
        </authorList>
    </citation>
    <scope>NUCLEOTIDE SEQUENCE</scope>
    <source>
        <strain evidence="12">H33</strain>
    </source>
</reference>
<protein>
    <recommendedName>
        <fullName evidence="10">Flagellar protein FliL</fullName>
    </recommendedName>
</protein>